<evidence type="ECO:0000256" key="1">
    <source>
        <dbReference type="SAM" id="Phobius"/>
    </source>
</evidence>
<comment type="caution">
    <text evidence="2">The sequence shown here is derived from an EMBL/GenBank/DDBJ whole genome shotgun (WGS) entry which is preliminary data.</text>
</comment>
<name>A0A9Q3CYL1_9BASI</name>
<proteinExistence type="predicted"/>
<dbReference type="EMBL" id="AVOT02011421">
    <property type="protein sequence ID" value="MBW0492075.1"/>
    <property type="molecule type" value="Genomic_DNA"/>
</dbReference>
<organism evidence="2 3">
    <name type="scientific">Austropuccinia psidii MF-1</name>
    <dbReference type="NCBI Taxonomy" id="1389203"/>
    <lineage>
        <taxon>Eukaryota</taxon>
        <taxon>Fungi</taxon>
        <taxon>Dikarya</taxon>
        <taxon>Basidiomycota</taxon>
        <taxon>Pucciniomycotina</taxon>
        <taxon>Pucciniomycetes</taxon>
        <taxon>Pucciniales</taxon>
        <taxon>Sphaerophragmiaceae</taxon>
        <taxon>Austropuccinia</taxon>
    </lineage>
</organism>
<keyword evidence="3" id="KW-1185">Reference proteome</keyword>
<feature type="non-terminal residue" evidence="2">
    <location>
        <position position="364"/>
    </location>
</feature>
<keyword evidence="1" id="KW-0812">Transmembrane</keyword>
<protein>
    <submittedName>
        <fullName evidence="2">Uncharacterized protein</fullName>
    </submittedName>
</protein>
<dbReference type="OrthoDB" id="2507037at2759"/>
<evidence type="ECO:0000313" key="2">
    <source>
        <dbReference type="EMBL" id="MBW0492075.1"/>
    </source>
</evidence>
<evidence type="ECO:0000313" key="3">
    <source>
        <dbReference type="Proteomes" id="UP000765509"/>
    </source>
</evidence>
<dbReference type="Proteomes" id="UP000765509">
    <property type="component" value="Unassembled WGS sequence"/>
</dbReference>
<keyword evidence="1" id="KW-0472">Membrane</keyword>
<sequence>PELSIFETTHSTAHPTNGMLSSLYRLLILWTLAISNGLRGVIEDVTLCLNNSSFLSQSSFRGRHEKEVAFVKQRPISRRQLGNDDKTVTMTVTFTVFSKVSPTIFPQTTIPPLTSSLNLVPTLLPTLGGPAAPRNPTSAPSIVKSLETPTNTANAATSRPSLPTPSFPMTSSRDLFSSVLQAAAPTATTTPLLQILTSSFSFTNSPSLTVQFPLTTLSAPTASISPNFSTSNVAAFGETLSPSESRKVANLNRLRIPLIILSITCALALVFAALSYIYPKLRNTRAQRFSPKEAILDDYSTTARTFAPLGSGELDYQRSLSRKKNRNAALIERLRGEYNSPVVGRQSFVGKLWLPQTSHNKPFS</sequence>
<reference evidence="2" key="1">
    <citation type="submission" date="2021-03" db="EMBL/GenBank/DDBJ databases">
        <title>Draft genome sequence of rust myrtle Austropuccinia psidii MF-1, a brazilian biotype.</title>
        <authorList>
            <person name="Quecine M.C."/>
            <person name="Pachon D.M.R."/>
            <person name="Bonatelli M.L."/>
            <person name="Correr F.H."/>
            <person name="Franceschini L.M."/>
            <person name="Leite T.F."/>
            <person name="Margarido G.R.A."/>
            <person name="Almeida C.A."/>
            <person name="Ferrarezi J.A."/>
            <person name="Labate C.A."/>
        </authorList>
    </citation>
    <scope>NUCLEOTIDE SEQUENCE</scope>
    <source>
        <strain evidence="2">MF-1</strain>
    </source>
</reference>
<keyword evidence="1" id="KW-1133">Transmembrane helix</keyword>
<accession>A0A9Q3CYL1</accession>
<gene>
    <name evidence="2" type="ORF">O181_031790</name>
</gene>
<feature type="transmembrane region" description="Helical" evidence="1">
    <location>
        <begin position="256"/>
        <end position="278"/>
    </location>
</feature>
<dbReference type="AlphaFoldDB" id="A0A9Q3CYL1"/>